<dbReference type="PANTHER" id="PTHR31836">
    <property type="match status" value="1"/>
</dbReference>
<dbReference type="EMBL" id="QJNU01000989">
    <property type="protein sequence ID" value="RYO81476.1"/>
    <property type="molecule type" value="Genomic_DNA"/>
</dbReference>
<dbReference type="AlphaFoldDB" id="A0A4Q4SWZ0"/>
<dbReference type="InterPro" id="IPR051477">
    <property type="entry name" value="Expansin_CellWall"/>
</dbReference>
<feature type="signal peptide" evidence="2">
    <location>
        <begin position="1"/>
        <end position="19"/>
    </location>
</feature>
<gene>
    <name evidence="3" type="ORF">DL764_009766</name>
</gene>
<proteinExistence type="predicted"/>
<dbReference type="OrthoDB" id="406505at2759"/>
<comment type="caution">
    <text evidence="3">The sequence shown here is derived from an EMBL/GenBank/DDBJ whole genome shotgun (WGS) entry which is preliminary data.</text>
</comment>
<keyword evidence="4" id="KW-1185">Reference proteome</keyword>
<dbReference type="SUPFAM" id="SSF50685">
    <property type="entry name" value="Barwin-like endoglucanases"/>
    <property type="match status" value="1"/>
</dbReference>
<dbReference type="PANTHER" id="PTHR31836:SF28">
    <property type="entry name" value="SRCR DOMAIN-CONTAINING PROTEIN-RELATED"/>
    <property type="match status" value="1"/>
</dbReference>
<dbReference type="CDD" id="cd22191">
    <property type="entry name" value="DPBB_RlpA_EXP_N-like"/>
    <property type="match status" value="1"/>
</dbReference>
<keyword evidence="1 2" id="KW-0732">Signal</keyword>
<evidence type="ECO:0000256" key="1">
    <source>
        <dbReference type="ARBA" id="ARBA00022729"/>
    </source>
</evidence>
<dbReference type="InterPro" id="IPR036908">
    <property type="entry name" value="RlpA-like_sf"/>
</dbReference>
<sequence length="119" mass="12580">MALANLLLALACTVSSAIAFSGDMTYYDPEGAPGACGGRHLGSDKVVSVPFSHYGNCPNPNNCPSCGKTMRIHCNGKTTTAKVVDNCEVCAGDIDFTKAVFSNLADLDFGRVQVTWEWA</sequence>
<evidence type="ECO:0008006" key="5">
    <source>
        <dbReference type="Google" id="ProtNLM"/>
    </source>
</evidence>
<evidence type="ECO:0000313" key="4">
    <source>
        <dbReference type="Proteomes" id="UP000293360"/>
    </source>
</evidence>
<accession>A0A4Q4SWZ0</accession>
<evidence type="ECO:0000313" key="3">
    <source>
        <dbReference type="EMBL" id="RYO81476.1"/>
    </source>
</evidence>
<reference evidence="3 4" key="1">
    <citation type="submission" date="2018-06" db="EMBL/GenBank/DDBJ databases">
        <title>Complete Genomes of Monosporascus.</title>
        <authorList>
            <person name="Robinson A.J."/>
            <person name="Natvig D.O."/>
        </authorList>
    </citation>
    <scope>NUCLEOTIDE SEQUENCE [LARGE SCALE GENOMIC DNA]</scope>
    <source>
        <strain evidence="3 4">CBS 110550</strain>
    </source>
</reference>
<name>A0A4Q4SWZ0_9PEZI</name>
<dbReference type="Gene3D" id="2.40.40.10">
    <property type="entry name" value="RlpA-like domain"/>
    <property type="match status" value="1"/>
</dbReference>
<dbReference type="STRING" id="155417.A0A4Q4SWZ0"/>
<organism evidence="3 4">
    <name type="scientific">Monosporascus ibericus</name>
    <dbReference type="NCBI Taxonomy" id="155417"/>
    <lineage>
        <taxon>Eukaryota</taxon>
        <taxon>Fungi</taxon>
        <taxon>Dikarya</taxon>
        <taxon>Ascomycota</taxon>
        <taxon>Pezizomycotina</taxon>
        <taxon>Sordariomycetes</taxon>
        <taxon>Xylariomycetidae</taxon>
        <taxon>Xylariales</taxon>
        <taxon>Xylariales incertae sedis</taxon>
        <taxon>Monosporascus</taxon>
    </lineage>
</organism>
<protein>
    <recommendedName>
        <fullName evidence="5">RlpA-like protein double-psi beta-barrel domain-containing protein</fullName>
    </recommendedName>
</protein>
<feature type="chain" id="PRO_5020184608" description="RlpA-like protein double-psi beta-barrel domain-containing protein" evidence="2">
    <location>
        <begin position="20"/>
        <end position="119"/>
    </location>
</feature>
<evidence type="ECO:0000256" key="2">
    <source>
        <dbReference type="SAM" id="SignalP"/>
    </source>
</evidence>
<dbReference type="Proteomes" id="UP000293360">
    <property type="component" value="Unassembled WGS sequence"/>
</dbReference>